<proteinExistence type="predicted"/>
<evidence type="ECO:0000313" key="2">
    <source>
        <dbReference type="WBParaSite" id="Hba_07978"/>
    </source>
</evidence>
<keyword evidence="1" id="KW-1185">Reference proteome</keyword>
<organism evidence="1 2">
    <name type="scientific">Heterorhabditis bacteriophora</name>
    <name type="common">Entomopathogenic nematode worm</name>
    <dbReference type="NCBI Taxonomy" id="37862"/>
    <lineage>
        <taxon>Eukaryota</taxon>
        <taxon>Metazoa</taxon>
        <taxon>Ecdysozoa</taxon>
        <taxon>Nematoda</taxon>
        <taxon>Chromadorea</taxon>
        <taxon>Rhabditida</taxon>
        <taxon>Rhabditina</taxon>
        <taxon>Rhabditomorpha</taxon>
        <taxon>Strongyloidea</taxon>
        <taxon>Heterorhabditidae</taxon>
        <taxon>Heterorhabditis</taxon>
    </lineage>
</organism>
<sequence length="38" mass="4269">MQYGLPVHDCYHRPPATFPALDLTENVTADLATFLRPP</sequence>
<name>A0A1I7WS59_HETBA</name>
<reference evidence="2" key="1">
    <citation type="submission" date="2016-11" db="UniProtKB">
        <authorList>
            <consortium name="WormBaseParasite"/>
        </authorList>
    </citation>
    <scope>IDENTIFICATION</scope>
</reference>
<dbReference type="Proteomes" id="UP000095283">
    <property type="component" value="Unplaced"/>
</dbReference>
<dbReference type="WBParaSite" id="Hba_07978">
    <property type="protein sequence ID" value="Hba_07978"/>
    <property type="gene ID" value="Hba_07978"/>
</dbReference>
<evidence type="ECO:0000313" key="1">
    <source>
        <dbReference type="Proteomes" id="UP000095283"/>
    </source>
</evidence>
<dbReference type="AlphaFoldDB" id="A0A1I7WS59"/>
<accession>A0A1I7WS59</accession>
<protein>
    <submittedName>
        <fullName evidence="2">Alpha/beta hydrolase</fullName>
    </submittedName>
</protein>